<dbReference type="EMBL" id="JAPTSV010000003">
    <property type="protein sequence ID" value="KAJ1529849.1"/>
    <property type="molecule type" value="Genomic_DNA"/>
</dbReference>
<evidence type="ECO:0000256" key="3">
    <source>
        <dbReference type="ARBA" id="ARBA00022553"/>
    </source>
</evidence>
<keyword evidence="3" id="KW-0597">Phosphoprotein</keyword>
<organism evidence="11 12">
    <name type="scientific">Megalurothrips usitatus</name>
    <name type="common">bean blossom thrips</name>
    <dbReference type="NCBI Taxonomy" id="439358"/>
    <lineage>
        <taxon>Eukaryota</taxon>
        <taxon>Metazoa</taxon>
        <taxon>Ecdysozoa</taxon>
        <taxon>Arthropoda</taxon>
        <taxon>Hexapoda</taxon>
        <taxon>Insecta</taxon>
        <taxon>Pterygota</taxon>
        <taxon>Neoptera</taxon>
        <taxon>Paraneoptera</taxon>
        <taxon>Thysanoptera</taxon>
        <taxon>Terebrantia</taxon>
        <taxon>Thripoidea</taxon>
        <taxon>Thripidae</taxon>
        <taxon>Megalurothrips</taxon>
    </lineage>
</organism>
<accession>A0AAV7XTU8</accession>
<feature type="compositionally biased region" description="Polar residues" evidence="9">
    <location>
        <begin position="296"/>
        <end position="309"/>
    </location>
</feature>
<dbReference type="GO" id="GO:0005737">
    <property type="term" value="C:cytoplasm"/>
    <property type="evidence" value="ECO:0007669"/>
    <property type="project" value="TreeGrafter"/>
</dbReference>
<keyword evidence="5" id="KW-0694">RNA-binding</keyword>
<keyword evidence="8" id="KW-0636">Prenylation</keyword>
<dbReference type="GO" id="GO:0003723">
    <property type="term" value="F:RNA binding"/>
    <property type="evidence" value="ECO:0007669"/>
    <property type="project" value="UniProtKB-KW"/>
</dbReference>
<evidence type="ECO:0000313" key="12">
    <source>
        <dbReference type="Proteomes" id="UP001075354"/>
    </source>
</evidence>
<evidence type="ECO:0000256" key="6">
    <source>
        <dbReference type="ARBA" id="ARBA00023136"/>
    </source>
</evidence>
<dbReference type="Proteomes" id="UP001075354">
    <property type="component" value="Chromosome 3"/>
</dbReference>
<keyword evidence="7" id="KW-0449">Lipoprotein</keyword>
<gene>
    <name evidence="11" type="ORF">ONE63_006586</name>
</gene>
<evidence type="ECO:0000256" key="9">
    <source>
        <dbReference type="SAM" id="MobiDB-lite"/>
    </source>
</evidence>
<keyword evidence="12" id="KW-1185">Reference proteome</keyword>
<dbReference type="PANTHER" id="PTHR10156:SF0">
    <property type="entry name" value="2',3'-CYCLIC-NUCLEOTIDE 3'-PHOSPHODIESTERASE"/>
    <property type="match status" value="1"/>
</dbReference>
<dbReference type="InterPro" id="IPR009097">
    <property type="entry name" value="Cyclic_Pdiesterase"/>
</dbReference>
<feature type="domain" description="Cyclic nucleotide phosphodiesterase catalytic" evidence="10">
    <location>
        <begin position="145"/>
        <end position="276"/>
    </location>
</feature>
<evidence type="ECO:0000256" key="8">
    <source>
        <dbReference type="ARBA" id="ARBA00023289"/>
    </source>
</evidence>
<evidence type="ECO:0000259" key="10">
    <source>
        <dbReference type="Pfam" id="PF05881"/>
    </source>
</evidence>
<evidence type="ECO:0000256" key="1">
    <source>
        <dbReference type="ARBA" id="ARBA00004635"/>
    </source>
</evidence>
<proteinExistence type="predicted"/>
<dbReference type="SUPFAM" id="SSF55144">
    <property type="entry name" value="LigT-like"/>
    <property type="match status" value="1"/>
</dbReference>
<evidence type="ECO:0000256" key="4">
    <source>
        <dbReference type="ARBA" id="ARBA00022801"/>
    </source>
</evidence>
<keyword evidence="4" id="KW-0378">Hydrolase</keyword>
<evidence type="ECO:0000256" key="7">
    <source>
        <dbReference type="ARBA" id="ARBA00023288"/>
    </source>
</evidence>
<comment type="caution">
    <text evidence="11">The sequence shown here is derived from an EMBL/GenBank/DDBJ whole genome shotgun (WGS) entry which is preliminary data.</text>
</comment>
<dbReference type="GO" id="GO:0016020">
    <property type="term" value="C:membrane"/>
    <property type="evidence" value="ECO:0007669"/>
    <property type="project" value="UniProtKB-SubCell"/>
</dbReference>
<dbReference type="Gene3D" id="3.90.1740.10">
    <property type="entry name" value="2',3'-cyclic nucleotide 3'-phosphodiesterase superfamily"/>
    <property type="match status" value="1"/>
</dbReference>
<name>A0AAV7XTU8_9NEOP</name>
<dbReference type="GO" id="GO:0004113">
    <property type="term" value="F:2',3'-cyclic-nucleotide 3'-phosphodiesterase activity"/>
    <property type="evidence" value="ECO:0007669"/>
    <property type="project" value="InterPro"/>
</dbReference>
<keyword evidence="6" id="KW-0472">Membrane</keyword>
<reference evidence="11" key="1">
    <citation type="submission" date="2022-12" db="EMBL/GenBank/DDBJ databases">
        <title>Chromosome-level genome assembly of the bean flower thrips Megalurothrips usitatus.</title>
        <authorList>
            <person name="Ma L."/>
            <person name="Liu Q."/>
            <person name="Li H."/>
            <person name="Cai W."/>
        </authorList>
    </citation>
    <scope>NUCLEOTIDE SEQUENCE</scope>
    <source>
        <strain evidence="11">Cailab_2022a</strain>
    </source>
</reference>
<evidence type="ECO:0000256" key="2">
    <source>
        <dbReference type="ARBA" id="ARBA00022481"/>
    </source>
</evidence>
<dbReference type="PANTHER" id="PTHR10156">
    <property type="entry name" value="2',3'-CYCLIC-NUCLEOTIDE 3'-PHOSPHODIESTERASE"/>
    <property type="match status" value="1"/>
</dbReference>
<dbReference type="InterPro" id="IPR047325">
    <property type="entry name" value="CNPase_cat"/>
</dbReference>
<dbReference type="InterPro" id="IPR008431">
    <property type="entry name" value="CNPase"/>
</dbReference>
<evidence type="ECO:0000313" key="11">
    <source>
        <dbReference type="EMBL" id="KAJ1529849.1"/>
    </source>
</evidence>
<evidence type="ECO:0000256" key="5">
    <source>
        <dbReference type="ARBA" id="ARBA00022884"/>
    </source>
</evidence>
<keyword evidence="2" id="KW-0488">Methylation</keyword>
<comment type="subcellular location">
    <subcellularLocation>
        <location evidence="1">Membrane</location>
        <topology evidence="1">Lipid-anchor</topology>
    </subcellularLocation>
</comment>
<dbReference type="AlphaFoldDB" id="A0AAV7XTU8"/>
<feature type="region of interest" description="Disordered" evidence="9">
    <location>
        <begin position="283"/>
        <end position="309"/>
    </location>
</feature>
<protein>
    <recommendedName>
        <fullName evidence="10">Cyclic nucleotide phosphodiesterase catalytic domain-containing protein</fullName>
    </recommendedName>
</protein>
<dbReference type="Pfam" id="PF05881">
    <property type="entry name" value="CNPase"/>
    <property type="match status" value="2"/>
</dbReference>
<sequence>MHLKKSHRWLICVAILLIGGIAIALGLTLHPMAPSTSHDDPFLTNPEAIEYVKKSKLMVLVPSSEKTIFQQISDTYGKSATCLPEFDGSKQVEEAQTACSADSNIVAVNIGEFPSSNLSYLSPYSQLALDHNYILSLVNEPENLLPSFVGWHLNEADSCMLGICSHALLEELLKQVPEFYSDFRNVTGGETIAEIVKYYQLASSNHNGMLHCTAKYFGDAPTDLDKKFFNDVKGNITMSYETTVIGLFFTPRTFGARLRLSSEQLKLWGGDNENKKAVLKENKEVGHSPSKDHSHGSASGASIQSKDSEYSDANSSVAKFQTKHMKSARYFPNCQASLAYLTANASDEPDFQPVTGPGRKAHMTLGVAPGVSAVTTGYDLLDIVELEAERKDWPTYPCSRGWLRDYGEGRWVLYMRNSITVDGLFAGVYNFL</sequence>
<feature type="compositionally biased region" description="Basic and acidic residues" evidence="9">
    <location>
        <begin position="283"/>
        <end position="295"/>
    </location>
</feature>
<feature type="domain" description="Cyclic nucleotide phosphodiesterase catalytic" evidence="10">
    <location>
        <begin position="318"/>
        <end position="429"/>
    </location>
</feature>
<dbReference type="GO" id="GO:0009214">
    <property type="term" value="P:cyclic nucleotide catabolic process"/>
    <property type="evidence" value="ECO:0007669"/>
    <property type="project" value="InterPro"/>
</dbReference>